<evidence type="ECO:0000256" key="3">
    <source>
        <dbReference type="ARBA" id="ARBA00023136"/>
    </source>
</evidence>
<comment type="caution">
    <text evidence="7">The sequence shown here is derived from an EMBL/GenBank/DDBJ whole genome shotgun (WGS) entry which is preliminary data.</text>
</comment>
<dbReference type="EMBL" id="ASPP01025261">
    <property type="protein sequence ID" value="ETO08208.1"/>
    <property type="molecule type" value="Genomic_DNA"/>
</dbReference>
<dbReference type="GO" id="GO:0030130">
    <property type="term" value="C:clathrin coat of trans-Golgi network vesicle"/>
    <property type="evidence" value="ECO:0007669"/>
    <property type="project" value="InterPro"/>
</dbReference>
<evidence type="ECO:0000256" key="5">
    <source>
        <dbReference type="ARBA" id="ARBA00023329"/>
    </source>
</evidence>
<accession>X6M206</accession>
<evidence type="ECO:0000313" key="8">
    <source>
        <dbReference type="Proteomes" id="UP000023152"/>
    </source>
</evidence>
<gene>
    <name evidence="7" type="ORF">RFI_29178</name>
</gene>
<dbReference type="GO" id="GO:0030132">
    <property type="term" value="C:clathrin coat of coated pit"/>
    <property type="evidence" value="ECO:0007669"/>
    <property type="project" value="InterPro"/>
</dbReference>
<dbReference type="Pfam" id="PF01086">
    <property type="entry name" value="Clathrin_lg_ch"/>
    <property type="match status" value="1"/>
</dbReference>
<dbReference type="Proteomes" id="UP000023152">
    <property type="component" value="Unassembled WGS sequence"/>
</dbReference>
<keyword evidence="4 6" id="KW-0168">Coated pit</keyword>
<comment type="subcellular location">
    <subcellularLocation>
        <location evidence="1 6">Cytoplasmic vesicle membrane</location>
        <topology evidence="1 6">Peripheral membrane protein</topology>
        <orientation evidence="1 6">Cytoplasmic side</orientation>
    </subcellularLocation>
    <subcellularLocation>
        <location evidence="6">Membrane</location>
        <location evidence="6">Coated pit</location>
        <topology evidence="6">Peripheral membrane protein</topology>
        <orientation evidence="6">Cytoplasmic side</orientation>
    </subcellularLocation>
    <text evidence="6">Cytoplasmic face of coated pits and vesicles.</text>
</comment>
<evidence type="ECO:0000256" key="6">
    <source>
        <dbReference type="RuleBase" id="RU363137"/>
    </source>
</evidence>
<reference evidence="7 8" key="1">
    <citation type="journal article" date="2013" name="Curr. Biol.">
        <title>The Genome of the Foraminiferan Reticulomyxa filosa.</title>
        <authorList>
            <person name="Glockner G."/>
            <person name="Hulsmann N."/>
            <person name="Schleicher M."/>
            <person name="Noegel A.A."/>
            <person name="Eichinger L."/>
            <person name="Gallinger C."/>
            <person name="Pawlowski J."/>
            <person name="Sierra R."/>
            <person name="Euteneuer U."/>
            <person name="Pillet L."/>
            <person name="Moustafa A."/>
            <person name="Platzer M."/>
            <person name="Groth M."/>
            <person name="Szafranski K."/>
            <person name="Schliwa M."/>
        </authorList>
    </citation>
    <scope>NUCLEOTIDE SEQUENCE [LARGE SCALE GENOMIC DNA]</scope>
</reference>
<comment type="function">
    <text evidence="6">Clathrin is the major protein of the polyhedral coat of coated pits and vesicles.</text>
</comment>
<evidence type="ECO:0000313" key="7">
    <source>
        <dbReference type="EMBL" id="ETO08208.1"/>
    </source>
</evidence>
<evidence type="ECO:0000256" key="4">
    <source>
        <dbReference type="ARBA" id="ARBA00023176"/>
    </source>
</evidence>
<keyword evidence="3 6" id="KW-0472">Membrane</keyword>
<protein>
    <recommendedName>
        <fullName evidence="6">Clathrin light chain</fullName>
    </recommendedName>
</protein>
<proteinExistence type="inferred from homology"/>
<keyword evidence="8" id="KW-1185">Reference proteome</keyword>
<dbReference type="OrthoDB" id="5512at2759"/>
<dbReference type="InterPro" id="IPR000996">
    <property type="entry name" value="Clathrin_L-chain"/>
</dbReference>
<comment type="similarity">
    <text evidence="2 6">Belongs to the clathrin light chain family.</text>
</comment>
<dbReference type="AlphaFoldDB" id="X6M206"/>
<dbReference type="GO" id="GO:0005198">
    <property type="term" value="F:structural molecule activity"/>
    <property type="evidence" value="ECO:0007669"/>
    <property type="project" value="InterPro"/>
</dbReference>
<keyword evidence="5 6" id="KW-0968">Cytoplasmic vesicle</keyword>
<organism evidence="7 8">
    <name type="scientific">Reticulomyxa filosa</name>
    <dbReference type="NCBI Taxonomy" id="46433"/>
    <lineage>
        <taxon>Eukaryota</taxon>
        <taxon>Sar</taxon>
        <taxon>Rhizaria</taxon>
        <taxon>Retaria</taxon>
        <taxon>Foraminifera</taxon>
        <taxon>Monothalamids</taxon>
        <taxon>Reticulomyxidae</taxon>
        <taxon>Reticulomyxa</taxon>
    </lineage>
</organism>
<dbReference type="GO" id="GO:0016192">
    <property type="term" value="P:vesicle-mediated transport"/>
    <property type="evidence" value="ECO:0007669"/>
    <property type="project" value="InterPro"/>
</dbReference>
<evidence type="ECO:0000256" key="1">
    <source>
        <dbReference type="ARBA" id="ARBA00004180"/>
    </source>
</evidence>
<evidence type="ECO:0000256" key="2">
    <source>
        <dbReference type="ARBA" id="ARBA00005263"/>
    </source>
</evidence>
<name>X6M206_RETFI</name>
<dbReference type="GO" id="GO:0006886">
    <property type="term" value="P:intracellular protein transport"/>
    <property type="evidence" value="ECO:0007669"/>
    <property type="project" value="InterPro"/>
</dbReference>
<sequence length="220" mass="26609">MTTIPTKKKQLTIKKKSLTRIKKPVSFFRNISKKKNYFFLKFFSSQQIVCPDLNTKQKTWMFDKLLGWHVWLESHRQMLEEKAKQEKDEQVKTLTKKTYNQKKIEHKIKLYKTHQDKLQKQAKDDIQKFHDDRKKRIAEAKKQNKYFFCLCSQKKKKKKIEEQLREDLQSVFEHGTVWEQVSRMVNLQDSTENKGPSGDQERMRKLLIDLKNDKKIDKKT</sequence>